<keyword evidence="1" id="KW-0732">Signal</keyword>
<reference evidence="2" key="2">
    <citation type="journal article" date="2015" name="Fish Shellfish Immunol.">
        <title>Early steps in the European eel (Anguilla anguilla)-Vibrio vulnificus interaction in the gills: Role of the RtxA13 toxin.</title>
        <authorList>
            <person name="Callol A."/>
            <person name="Pajuelo D."/>
            <person name="Ebbesson L."/>
            <person name="Teles M."/>
            <person name="MacKenzie S."/>
            <person name="Amaro C."/>
        </authorList>
    </citation>
    <scope>NUCLEOTIDE SEQUENCE</scope>
</reference>
<feature type="signal peptide" evidence="1">
    <location>
        <begin position="1"/>
        <end position="17"/>
    </location>
</feature>
<name>A0A0E9U818_ANGAN</name>
<accession>A0A0E9U818</accession>
<proteinExistence type="predicted"/>
<evidence type="ECO:0000313" key="2">
    <source>
        <dbReference type="EMBL" id="JAH61986.1"/>
    </source>
</evidence>
<feature type="chain" id="PRO_5002433048" evidence="1">
    <location>
        <begin position="18"/>
        <end position="43"/>
    </location>
</feature>
<organism evidence="2">
    <name type="scientific">Anguilla anguilla</name>
    <name type="common">European freshwater eel</name>
    <name type="synonym">Muraena anguilla</name>
    <dbReference type="NCBI Taxonomy" id="7936"/>
    <lineage>
        <taxon>Eukaryota</taxon>
        <taxon>Metazoa</taxon>
        <taxon>Chordata</taxon>
        <taxon>Craniata</taxon>
        <taxon>Vertebrata</taxon>
        <taxon>Euteleostomi</taxon>
        <taxon>Actinopterygii</taxon>
        <taxon>Neopterygii</taxon>
        <taxon>Teleostei</taxon>
        <taxon>Anguilliformes</taxon>
        <taxon>Anguillidae</taxon>
        <taxon>Anguilla</taxon>
    </lineage>
</organism>
<sequence length="43" mass="4934">MFLFLLLFFYRFLFSLSSRTQLRVNTQANKHGTGVSTSPGGRH</sequence>
<dbReference type="AlphaFoldDB" id="A0A0E9U818"/>
<dbReference type="EMBL" id="GBXM01046591">
    <property type="protein sequence ID" value="JAH61986.1"/>
    <property type="molecule type" value="Transcribed_RNA"/>
</dbReference>
<protein>
    <submittedName>
        <fullName evidence="2">Uncharacterized protein</fullName>
    </submittedName>
</protein>
<reference evidence="2" key="1">
    <citation type="submission" date="2014-11" db="EMBL/GenBank/DDBJ databases">
        <authorList>
            <person name="Amaro Gonzalez C."/>
        </authorList>
    </citation>
    <scope>NUCLEOTIDE SEQUENCE</scope>
</reference>
<evidence type="ECO:0000256" key="1">
    <source>
        <dbReference type="SAM" id="SignalP"/>
    </source>
</evidence>